<dbReference type="Proteomes" id="UP000070174">
    <property type="component" value="Unassembled WGS sequence"/>
</dbReference>
<dbReference type="InterPro" id="IPR028939">
    <property type="entry name" value="P5C_Rdtase_cat_N"/>
</dbReference>
<evidence type="ECO:0000256" key="8">
    <source>
        <dbReference type="PIRSR" id="PIRSR000193-1"/>
    </source>
</evidence>
<gene>
    <name evidence="6" type="primary">proC</name>
    <name evidence="12" type="ORF">HMPREF3229_00636</name>
</gene>
<evidence type="ECO:0000313" key="13">
    <source>
        <dbReference type="Proteomes" id="UP000070174"/>
    </source>
</evidence>
<dbReference type="GO" id="GO:0005737">
    <property type="term" value="C:cytoplasm"/>
    <property type="evidence" value="ECO:0007669"/>
    <property type="project" value="UniProtKB-SubCell"/>
</dbReference>
<organism evidence="12">
    <name type="scientific">Peptoniphilus harei</name>
    <dbReference type="NCBI Taxonomy" id="54005"/>
    <lineage>
        <taxon>Bacteria</taxon>
        <taxon>Bacillati</taxon>
        <taxon>Bacillota</taxon>
        <taxon>Tissierellia</taxon>
        <taxon>Tissierellales</taxon>
        <taxon>Peptoniphilaceae</taxon>
        <taxon>Peptoniphilus</taxon>
    </lineage>
</organism>
<dbReference type="InterPro" id="IPR029036">
    <property type="entry name" value="P5CR_dimer"/>
</dbReference>
<evidence type="ECO:0000256" key="6">
    <source>
        <dbReference type="HAMAP-Rule" id="MF_01925"/>
    </source>
</evidence>
<accession>A0A133PQW5</accession>
<dbReference type="RefSeq" id="WP_060799867.1">
    <property type="nucleotide sequence ID" value="NZ_KQ957096.1"/>
</dbReference>
<evidence type="ECO:0000259" key="11">
    <source>
        <dbReference type="Pfam" id="PF14748"/>
    </source>
</evidence>
<comment type="subcellular location">
    <subcellularLocation>
        <location evidence="6">Cytoplasm</location>
    </subcellularLocation>
</comment>
<dbReference type="PANTHER" id="PTHR11645:SF0">
    <property type="entry name" value="PYRROLINE-5-CARBOXYLATE REDUCTASE 3"/>
    <property type="match status" value="1"/>
</dbReference>
<dbReference type="PANTHER" id="PTHR11645">
    <property type="entry name" value="PYRROLINE-5-CARBOXYLATE REDUCTASE"/>
    <property type="match status" value="1"/>
</dbReference>
<protein>
    <recommendedName>
        <fullName evidence="6 7">Pyrroline-5-carboxylate reductase</fullName>
        <shortName evidence="6">P5C reductase</shortName>
        <shortName evidence="6">P5CR</shortName>
        <ecNumber evidence="6 7">1.5.1.2</ecNumber>
    </recommendedName>
    <alternativeName>
        <fullName evidence="6">PCA reductase</fullName>
    </alternativeName>
</protein>
<dbReference type="AlphaFoldDB" id="A0A133PQW5"/>
<keyword evidence="6 9" id="KW-0028">Amino-acid biosynthesis</keyword>
<evidence type="ECO:0000256" key="9">
    <source>
        <dbReference type="RuleBase" id="RU003903"/>
    </source>
</evidence>
<dbReference type="SUPFAM" id="SSF48179">
    <property type="entry name" value="6-phosphogluconate dehydrogenase C-terminal domain-like"/>
    <property type="match status" value="1"/>
</dbReference>
<dbReference type="InterPro" id="IPR000304">
    <property type="entry name" value="Pyrroline-COOH_reductase"/>
</dbReference>
<dbReference type="UniPathway" id="UPA00098">
    <property type="reaction ID" value="UER00361"/>
</dbReference>
<dbReference type="EC" id="1.5.1.2" evidence="6 7"/>
<reference evidence="12 13" key="1">
    <citation type="submission" date="2016-01" db="EMBL/GenBank/DDBJ databases">
        <authorList>
            <person name="Oliw E.H."/>
        </authorList>
    </citation>
    <scope>NUCLEOTIDE SEQUENCE [LARGE SCALE GENOMIC DNA]</scope>
    <source>
        <strain evidence="12 13">CMW7756A</strain>
    </source>
</reference>
<evidence type="ECO:0000256" key="3">
    <source>
        <dbReference type="ARBA" id="ARBA00022857"/>
    </source>
</evidence>
<dbReference type="HAMAP" id="MF_01925">
    <property type="entry name" value="P5C_reductase"/>
    <property type="match status" value="1"/>
</dbReference>
<dbReference type="PIRSF" id="PIRSF000193">
    <property type="entry name" value="Pyrrol-5-carb_rd"/>
    <property type="match status" value="1"/>
</dbReference>
<dbReference type="Gene3D" id="1.10.3730.10">
    <property type="entry name" value="ProC C-terminal domain-like"/>
    <property type="match status" value="1"/>
</dbReference>
<comment type="similarity">
    <text evidence="1 6 9">Belongs to the pyrroline-5-carboxylate reductase family.</text>
</comment>
<comment type="function">
    <text evidence="5 6">Catalyzes the reduction of 1-pyrroline-5-carboxylate (PCA) to L-proline.</text>
</comment>
<keyword evidence="3 6" id="KW-0521">NADP</keyword>
<keyword evidence="2 6" id="KW-0641">Proline biosynthesis</keyword>
<dbReference type="FunFam" id="1.10.3730.10:FF:000001">
    <property type="entry name" value="Pyrroline-5-carboxylate reductase"/>
    <property type="match status" value="1"/>
</dbReference>
<feature type="binding site" evidence="8">
    <location>
        <begin position="6"/>
        <end position="11"/>
    </location>
    <ligand>
        <name>NADP(+)</name>
        <dbReference type="ChEBI" id="CHEBI:58349"/>
    </ligand>
</feature>
<dbReference type="EMBL" id="LRQE01000021">
    <property type="protein sequence ID" value="KXA31038.1"/>
    <property type="molecule type" value="Genomic_DNA"/>
</dbReference>
<proteinExistence type="inferred from homology"/>
<evidence type="ECO:0000256" key="2">
    <source>
        <dbReference type="ARBA" id="ARBA00022650"/>
    </source>
</evidence>
<keyword evidence="6" id="KW-0963">Cytoplasm</keyword>
<feature type="binding site" evidence="8">
    <location>
        <begin position="64"/>
        <end position="67"/>
    </location>
    <ligand>
        <name>NADP(+)</name>
        <dbReference type="ChEBI" id="CHEBI:58349"/>
    </ligand>
</feature>
<dbReference type="InterPro" id="IPR036291">
    <property type="entry name" value="NAD(P)-bd_dom_sf"/>
</dbReference>
<evidence type="ECO:0000313" key="12">
    <source>
        <dbReference type="EMBL" id="KXA31038.1"/>
    </source>
</evidence>
<dbReference type="Pfam" id="PF14748">
    <property type="entry name" value="P5CR_dimer"/>
    <property type="match status" value="1"/>
</dbReference>
<comment type="catalytic activity">
    <reaction evidence="6">
        <text>L-proline + NAD(+) = (S)-1-pyrroline-5-carboxylate + NADH + 2 H(+)</text>
        <dbReference type="Rhea" id="RHEA:14105"/>
        <dbReference type="ChEBI" id="CHEBI:15378"/>
        <dbReference type="ChEBI" id="CHEBI:17388"/>
        <dbReference type="ChEBI" id="CHEBI:57540"/>
        <dbReference type="ChEBI" id="CHEBI:57945"/>
        <dbReference type="ChEBI" id="CHEBI:60039"/>
        <dbReference type="EC" id="1.5.1.2"/>
    </reaction>
</comment>
<feature type="domain" description="Pyrroline-5-carboxylate reductase catalytic N-terminal" evidence="10">
    <location>
        <begin position="2"/>
        <end position="90"/>
    </location>
</feature>
<comment type="catalytic activity">
    <reaction evidence="6 9">
        <text>L-proline + NADP(+) = (S)-1-pyrroline-5-carboxylate + NADPH + 2 H(+)</text>
        <dbReference type="Rhea" id="RHEA:14109"/>
        <dbReference type="ChEBI" id="CHEBI:15378"/>
        <dbReference type="ChEBI" id="CHEBI:17388"/>
        <dbReference type="ChEBI" id="CHEBI:57783"/>
        <dbReference type="ChEBI" id="CHEBI:58349"/>
        <dbReference type="ChEBI" id="CHEBI:60039"/>
        <dbReference type="EC" id="1.5.1.2"/>
    </reaction>
</comment>
<evidence type="ECO:0000256" key="4">
    <source>
        <dbReference type="ARBA" id="ARBA00023002"/>
    </source>
</evidence>
<feature type="domain" description="Pyrroline-5-carboxylate reductase dimerisation" evidence="11">
    <location>
        <begin position="154"/>
        <end position="253"/>
    </location>
</feature>
<evidence type="ECO:0000256" key="5">
    <source>
        <dbReference type="ARBA" id="ARBA00058118"/>
    </source>
</evidence>
<comment type="pathway">
    <text evidence="6 9">Amino-acid biosynthesis; L-proline biosynthesis; L-proline from L-glutamate 5-semialdehyde: step 1/1.</text>
</comment>
<dbReference type="Pfam" id="PF03807">
    <property type="entry name" value="F420_oxidored"/>
    <property type="match status" value="1"/>
</dbReference>
<sequence length="254" mass="27722">MKMGIIGLGNMGAAMAHGLLDNDIETFLYDRNKDKRDAFKLKEAARVVESEVDVVKGADAIILAVKPYAYEALIETIKDEVKDKIIISITSAFDLKKLEECLPNKKLMMALPNTPAKILNSMTGICPGKNISEEEVSEIRKILSSFGETELVEEKNIKIYEAVSGCMPAYVYMYIEAAADAAVSYGMKRDMAYRVISQAVAGSAKMVRESGIHPGELKDQVTTPGGTTIKGVKSLEKDGFRSAIINAVDSIMNK</sequence>
<evidence type="ECO:0000256" key="7">
    <source>
        <dbReference type="NCBIfam" id="TIGR00112"/>
    </source>
</evidence>
<comment type="caution">
    <text evidence="12">The sequence shown here is derived from an EMBL/GenBank/DDBJ whole genome shotgun (WGS) entry which is preliminary data.</text>
</comment>
<dbReference type="PROSITE" id="PS00521">
    <property type="entry name" value="P5CR"/>
    <property type="match status" value="1"/>
</dbReference>
<dbReference type="InterPro" id="IPR053790">
    <property type="entry name" value="P5CR-like_CS"/>
</dbReference>
<dbReference type="Gene3D" id="3.40.50.720">
    <property type="entry name" value="NAD(P)-binding Rossmann-like Domain"/>
    <property type="match status" value="1"/>
</dbReference>
<dbReference type="SUPFAM" id="SSF51735">
    <property type="entry name" value="NAD(P)-binding Rossmann-fold domains"/>
    <property type="match status" value="1"/>
</dbReference>
<dbReference type="GO" id="GO:0055129">
    <property type="term" value="P:L-proline biosynthetic process"/>
    <property type="evidence" value="ECO:0007669"/>
    <property type="project" value="UniProtKB-UniRule"/>
</dbReference>
<evidence type="ECO:0000259" key="10">
    <source>
        <dbReference type="Pfam" id="PF03807"/>
    </source>
</evidence>
<keyword evidence="4 6" id="KW-0560">Oxidoreductase</keyword>
<evidence type="ECO:0000256" key="1">
    <source>
        <dbReference type="ARBA" id="ARBA00005525"/>
    </source>
</evidence>
<dbReference type="PATRIC" id="fig|54005.3.peg.626"/>
<name>A0A133PQW5_9FIRM</name>
<dbReference type="GO" id="GO:0004735">
    <property type="term" value="F:pyrroline-5-carboxylate reductase activity"/>
    <property type="evidence" value="ECO:0007669"/>
    <property type="project" value="UniProtKB-UniRule"/>
</dbReference>
<dbReference type="InterPro" id="IPR008927">
    <property type="entry name" value="6-PGluconate_DH-like_C_sf"/>
</dbReference>
<dbReference type="NCBIfam" id="TIGR00112">
    <property type="entry name" value="proC"/>
    <property type="match status" value="1"/>
</dbReference>